<dbReference type="OrthoDB" id="108365at2759"/>
<dbReference type="GO" id="GO:0004743">
    <property type="term" value="F:pyruvate kinase activity"/>
    <property type="evidence" value="ECO:0007669"/>
    <property type="project" value="UniProtKB-EC"/>
</dbReference>
<evidence type="ECO:0000313" key="14">
    <source>
        <dbReference type="EnsemblMetazoa" id="XP_029341052.1"/>
    </source>
</evidence>
<evidence type="ECO:0000256" key="1">
    <source>
        <dbReference type="ARBA" id="ARBA00001958"/>
    </source>
</evidence>
<evidence type="ECO:0000256" key="12">
    <source>
        <dbReference type="ARBA" id="ARBA00023317"/>
    </source>
</evidence>
<dbReference type="GO" id="GO:0000287">
    <property type="term" value="F:magnesium ion binding"/>
    <property type="evidence" value="ECO:0007669"/>
    <property type="project" value="InterPro"/>
</dbReference>
<evidence type="ECO:0000256" key="3">
    <source>
        <dbReference type="ARBA" id="ARBA00008663"/>
    </source>
</evidence>
<reference evidence="14" key="2">
    <citation type="submission" date="2022-06" db="UniProtKB">
        <authorList>
            <consortium name="EnsemblMetazoa"/>
        </authorList>
    </citation>
    <scope>IDENTIFICATION</scope>
</reference>
<keyword evidence="11" id="KW-0324">Glycolysis</keyword>
<dbReference type="InterPro" id="IPR015806">
    <property type="entry name" value="Pyrv_Knase_insert_dom_sf"/>
</dbReference>
<evidence type="ECO:0000256" key="8">
    <source>
        <dbReference type="ARBA" id="ARBA00022777"/>
    </source>
</evidence>
<keyword evidence="7" id="KW-0547">Nucleotide-binding</keyword>
<evidence type="ECO:0000256" key="6">
    <source>
        <dbReference type="ARBA" id="ARBA00022723"/>
    </source>
</evidence>
<feature type="domain" description="Pyruvate kinase barrel" evidence="13">
    <location>
        <begin position="15"/>
        <end position="116"/>
    </location>
</feature>
<dbReference type="InterPro" id="IPR015813">
    <property type="entry name" value="Pyrv/PenolPyrv_kinase-like_dom"/>
</dbReference>
<keyword evidence="6" id="KW-0479">Metal-binding</keyword>
<dbReference type="SUPFAM" id="SSF51621">
    <property type="entry name" value="Phosphoenolpyruvate/pyruvate domain"/>
    <property type="match status" value="1"/>
</dbReference>
<keyword evidence="9" id="KW-0067">ATP-binding</keyword>
<dbReference type="InterPro" id="IPR018209">
    <property type="entry name" value="Pyrv_Knase_AS"/>
</dbReference>
<dbReference type="GeneID" id="115033135"/>
<dbReference type="GO" id="GO:0005524">
    <property type="term" value="F:ATP binding"/>
    <property type="evidence" value="ECO:0007669"/>
    <property type="project" value="UniProtKB-KW"/>
</dbReference>
<name>A0A8R2JKT4_ACYPI</name>
<evidence type="ECO:0000256" key="11">
    <source>
        <dbReference type="ARBA" id="ARBA00023152"/>
    </source>
</evidence>
<dbReference type="PANTHER" id="PTHR11817">
    <property type="entry name" value="PYRUVATE KINASE"/>
    <property type="match status" value="1"/>
</dbReference>
<dbReference type="GO" id="GO:0030955">
    <property type="term" value="F:potassium ion binding"/>
    <property type="evidence" value="ECO:0007669"/>
    <property type="project" value="InterPro"/>
</dbReference>
<comment type="similarity">
    <text evidence="3">Belongs to the pyruvate kinase family.</text>
</comment>
<reference evidence="15" key="1">
    <citation type="submission" date="2010-06" db="EMBL/GenBank/DDBJ databases">
        <authorList>
            <person name="Jiang H."/>
            <person name="Abraham K."/>
            <person name="Ali S."/>
            <person name="Alsbrooks S.L."/>
            <person name="Anim B.N."/>
            <person name="Anosike U.S."/>
            <person name="Attaway T."/>
            <person name="Bandaranaike D.P."/>
            <person name="Battles P.K."/>
            <person name="Bell S.N."/>
            <person name="Bell A.V."/>
            <person name="Beltran B."/>
            <person name="Bickham C."/>
            <person name="Bustamante Y."/>
            <person name="Caleb T."/>
            <person name="Canada A."/>
            <person name="Cardenas V."/>
            <person name="Carter K."/>
            <person name="Chacko J."/>
            <person name="Chandrabose M.N."/>
            <person name="Chavez D."/>
            <person name="Chavez A."/>
            <person name="Chen L."/>
            <person name="Chu H.-S."/>
            <person name="Claassen K.J."/>
            <person name="Cockrell R."/>
            <person name="Collins M."/>
            <person name="Cooper J.A."/>
            <person name="Cree A."/>
            <person name="Curry S.M."/>
            <person name="Da Y."/>
            <person name="Dao M.D."/>
            <person name="Das B."/>
            <person name="Davila M.-L."/>
            <person name="Davy-Carroll L."/>
            <person name="Denson S."/>
            <person name="Dinh H."/>
            <person name="Ebong V.E."/>
            <person name="Edwards J.R."/>
            <person name="Egan A."/>
            <person name="El-Daye J."/>
            <person name="Escobedo L."/>
            <person name="Fernandez S."/>
            <person name="Fernando P.R."/>
            <person name="Flagg N."/>
            <person name="Forbes L.D."/>
            <person name="Fowler R.G."/>
            <person name="Fu Q."/>
            <person name="Gabisi R.A."/>
            <person name="Ganer J."/>
            <person name="Garbino Pronczuk A."/>
            <person name="Garcia R.M."/>
            <person name="Garner T."/>
            <person name="Garrett T.E."/>
            <person name="Gonzalez D.A."/>
            <person name="Hamid H."/>
            <person name="Hawkins E.S."/>
            <person name="Hirani K."/>
            <person name="Hogues M.E."/>
            <person name="Hollins B."/>
            <person name="Hsiao C.-H."/>
            <person name="Jabil R."/>
            <person name="James M.L."/>
            <person name="Jhangiani S.N."/>
            <person name="Johnson B."/>
            <person name="Johnson Q."/>
            <person name="Joshi V."/>
            <person name="Kalu J.B."/>
            <person name="Kam C."/>
            <person name="Kashfia A."/>
            <person name="Keebler J."/>
            <person name="Kisamo H."/>
            <person name="Kovar C.L."/>
            <person name="Lago L.A."/>
            <person name="Lai C.-Y."/>
            <person name="Laidlaw J."/>
            <person name="Lara F."/>
            <person name="Le T.-K."/>
            <person name="Lee S.L."/>
            <person name="Legall F.H."/>
            <person name="Lemon S.J."/>
            <person name="Lewis L.R."/>
            <person name="Li B."/>
            <person name="Liu Y."/>
            <person name="Liu Y.-S."/>
            <person name="Lopez J."/>
            <person name="Lozado R.J."/>
            <person name="Lu J."/>
            <person name="Madu R.C."/>
            <person name="Maheshwari M."/>
            <person name="Maheshwari R."/>
            <person name="Malloy K."/>
            <person name="Martinez E."/>
            <person name="Mathew T."/>
            <person name="Mercado I.C."/>
            <person name="Mercado C."/>
            <person name="Meyer B."/>
            <person name="Montgomery K."/>
            <person name="Morgan M.B."/>
            <person name="Munidasa M."/>
            <person name="Nazareth L.V."/>
            <person name="Nelson J."/>
            <person name="Ng B.M."/>
            <person name="Nguyen N.B."/>
            <person name="Nguyen P.Q."/>
            <person name="Nguyen T."/>
            <person name="Obregon M."/>
            <person name="Okwuonu G.O."/>
            <person name="Onwere C.G."/>
            <person name="Orozco G."/>
            <person name="Parra A."/>
            <person name="Patel S."/>
            <person name="Patil S."/>
            <person name="Perez A."/>
            <person name="Perez Y."/>
            <person name="Pham C."/>
            <person name="Primus E.L."/>
            <person name="Pu L.-L."/>
            <person name="Puazo M."/>
            <person name="Qin X."/>
            <person name="Quiroz J.B."/>
            <person name="Reese J."/>
            <person name="Richards S."/>
            <person name="Rives C.M."/>
            <person name="Robberts R."/>
            <person name="Ruiz S.J."/>
            <person name="Ruiz M.J."/>
            <person name="Santibanez J."/>
            <person name="Schneider B.W."/>
            <person name="Sisson I."/>
            <person name="Smith M."/>
            <person name="Sodergren E."/>
            <person name="Song X.-Z."/>
            <person name="Song B.B."/>
            <person name="Summersgill H."/>
            <person name="Thelus R."/>
            <person name="Thornton R.D."/>
            <person name="Trejos Z.Y."/>
            <person name="Usmani K."/>
            <person name="Vattathil S."/>
            <person name="Villasana D."/>
            <person name="Walker D.L."/>
            <person name="Wang S."/>
            <person name="Wang K."/>
            <person name="White C.S."/>
            <person name="Williams A.C."/>
            <person name="Williamson J."/>
            <person name="Wilson K."/>
            <person name="Woghiren I.O."/>
            <person name="Woodworth J.R."/>
            <person name="Worley K.C."/>
            <person name="Wright R.A."/>
            <person name="Wu W."/>
            <person name="Young L."/>
            <person name="Zhang L."/>
            <person name="Zhang J."/>
            <person name="Zhu Y."/>
            <person name="Muzny D.M."/>
            <person name="Weinstock G."/>
            <person name="Gibbs R.A."/>
        </authorList>
    </citation>
    <scope>NUCLEOTIDE SEQUENCE [LARGE SCALE GENOMIC DNA]</scope>
    <source>
        <strain evidence="15">LSR1</strain>
    </source>
</reference>
<dbReference type="Pfam" id="PF00224">
    <property type="entry name" value="PK"/>
    <property type="match status" value="1"/>
</dbReference>
<dbReference type="PROSITE" id="PS00110">
    <property type="entry name" value="PYRUVATE_KINASE"/>
    <property type="match status" value="1"/>
</dbReference>
<protein>
    <recommendedName>
        <fullName evidence="4">pyruvate kinase</fullName>
        <ecNumber evidence="4">2.7.1.40</ecNumber>
    </recommendedName>
</protein>
<dbReference type="Gene3D" id="2.40.33.10">
    <property type="entry name" value="PK beta-barrel domain-like"/>
    <property type="match status" value="1"/>
</dbReference>
<keyword evidence="12" id="KW-0670">Pyruvate</keyword>
<evidence type="ECO:0000259" key="13">
    <source>
        <dbReference type="Pfam" id="PF00224"/>
    </source>
</evidence>
<dbReference type="KEGG" id="api:115033135"/>
<comment type="cofactor">
    <cofactor evidence="1">
        <name>K(+)</name>
        <dbReference type="ChEBI" id="CHEBI:29103"/>
    </cofactor>
</comment>
<comment type="pathway">
    <text evidence="2">Carbohydrate degradation; glycolysis; pyruvate from D-glyceraldehyde 3-phosphate: step 5/5.</text>
</comment>
<evidence type="ECO:0000313" key="15">
    <source>
        <dbReference type="Proteomes" id="UP000007819"/>
    </source>
</evidence>
<keyword evidence="10" id="KW-0460">Magnesium</keyword>
<dbReference type="GO" id="GO:0016301">
    <property type="term" value="F:kinase activity"/>
    <property type="evidence" value="ECO:0007669"/>
    <property type="project" value="UniProtKB-KW"/>
</dbReference>
<evidence type="ECO:0000256" key="2">
    <source>
        <dbReference type="ARBA" id="ARBA00004997"/>
    </source>
</evidence>
<dbReference type="InterPro" id="IPR040442">
    <property type="entry name" value="Pyrv_kinase-like_dom_sf"/>
</dbReference>
<dbReference type="AlphaFoldDB" id="A0A8R2JKT4"/>
<evidence type="ECO:0000256" key="5">
    <source>
        <dbReference type="ARBA" id="ARBA00022679"/>
    </source>
</evidence>
<evidence type="ECO:0000256" key="4">
    <source>
        <dbReference type="ARBA" id="ARBA00012142"/>
    </source>
</evidence>
<dbReference type="EnsemblMetazoa" id="XM_029485192.1">
    <property type="protein sequence ID" value="XP_029341052.1"/>
    <property type="gene ID" value="LOC115033135"/>
</dbReference>
<evidence type="ECO:0000256" key="7">
    <source>
        <dbReference type="ARBA" id="ARBA00022741"/>
    </source>
</evidence>
<proteinExistence type="inferred from homology"/>
<evidence type="ECO:0000256" key="10">
    <source>
        <dbReference type="ARBA" id="ARBA00022842"/>
    </source>
</evidence>
<accession>A0A8R2JKT4</accession>
<keyword evidence="15" id="KW-1185">Reference proteome</keyword>
<evidence type="ECO:0000256" key="9">
    <source>
        <dbReference type="ARBA" id="ARBA00022840"/>
    </source>
</evidence>
<dbReference type="InterPro" id="IPR001697">
    <property type="entry name" value="Pyr_Knase"/>
</dbReference>
<dbReference type="EC" id="2.7.1.40" evidence="4"/>
<dbReference type="InterPro" id="IPR015793">
    <property type="entry name" value="Pyrv_Knase_brl"/>
</dbReference>
<dbReference type="Gene3D" id="3.20.20.60">
    <property type="entry name" value="Phosphoenolpyruvate-binding domains"/>
    <property type="match status" value="1"/>
</dbReference>
<sequence length="195" mass="21619">MTIGPASVKTLLIVWLSVENEAMLGSRKGINLSGVAVYLLAISAKDKADIQFAADNDLDMIFASFIRDSFERNKHILIISKIENQQGIQNLPSIIKISDGIMVARGDLDIEIPPEKRLTKHPDGKRSQYFTCQGFGHSSAHCIHQPKCVKAAMIMQSGLIPKHLTSHDCNGEHTINYDQCFEEIESSIPYADHLS</sequence>
<dbReference type="RefSeq" id="XP_029341052.1">
    <property type="nucleotide sequence ID" value="XM_029485192.1"/>
</dbReference>
<keyword evidence="5" id="KW-0808">Transferase</keyword>
<keyword evidence="8" id="KW-0418">Kinase</keyword>
<organism evidence="14 15">
    <name type="scientific">Acyrthosiphon pisum</name>
    <name type="common">Pea aphid</name>
    <dbReference type="NCBI Taxonomy" id="7029"/>
    <lineage>
        <taxon>Eukaryota</taxon>
        <taxon>Metazoa</taxon>
        <taxon>Ecdysozoa</taxon>
        <taxon>Arthropoda</taxon>
        <taxon>Hexapoda</taxon>
        <taxon>Insecta</taxon>
        <taxon>Pterygota</taxon>
        <taxon>Neoptera</taxon>
        <taxon>Paraneoptera</taxon>
        <taxon>Hemiptera</taxon>
        <taxon>Sternorrhyncha</taxon>
        <taxon>Aphidomorpha</taxon>
        <taxon>Aphidoidea</taxon>
        <taxon>Aphididae</taxon>
        <taxon>Macrosiphini</taxon>
        <taxon>Acyrthosiphon</taxon>
    </lineage>
</organism>
<dbReference type="Proteomes" id="UP000007819">
    <property type="component" value="Chromosome X"/>
</dbReference>